<organism evidence="3 4">
    <name type="scientific">Sandaracinobacter neustonicus</name>
    <dbReference type="NCBI Taxonomy" id="1715348"/>
    <lineage>
        <taxon>Bacteria</taxon>
        <taxon>Pseudomonadati</taxon>
        <taxon>Pseudomonadota</taxon>
        <taxon>Alphaproteobacteria</taxon>
        <taxon>Sphingomonadales</taxon>
        <taxon>Sphingosinicellaceae</taxon>
        <taxon>Sandaracinobacter</taxon>
    </lineage>
</organism>
<dbReference type="InterPro" id="IPR013424">
    <property type="entry name" value="Ice-binding_C"/>
</dbReference>
<keyword evidence="4" id="KW-1185">Reference proteome</keyword>
<dbReference type="InterPro" id="IPR013320">
    <property type="entry name" value="ConA-like_dom_sf"/>
</dbReference>
<dbReference type="Pfam" id="PF05735">
    <property type="entry name" value="TSP_C"/>
    <property type="match status" value="1"/>
</dbReference>
<gene>
    <name evidence="3" type="ORF">FJQ54_13720</name>
</gene>
<keyword evidence="1" id="KW-0732">Signal</keyword>
<dbReference type="SUPFAM" id="SSF49899">
    <property type="entry name" value="Concanavalin A-like lectins/glucanases"/>
    <property type="match status" value="1"/>
</dbReference>
<dbReference type="GO" id="GO:0007155">
    <property type="term" value="P:cell adhesion"/>
    <property type="evidence" value="ECO:0007669"/>
    <property type="project" value="InterPro"/>
</dbReference>
<dbReference type="Pfam" id="PF07589">
    <property type="entry name" value="PEP-CTERM"/>
    <property type="match status" value="1"/>
</dbReference>
<evidence type="ECO:0000313" key="3">
    <source>
        <dbReference type="EMBL" id="TPE59534.1"/>
    </source>
</evidence>
<dbReference type="GO" id="GO:0005509">
    <property type="term" value="F:calcium ion binding"/>
    <property type="evidence" value="ECO:0007669"/>
    <property type="project" value="InterPro"/>
</dbReference>
<feature type="chain" id="PRO_5021425806" evidence="1">
    <location>
        <begin position="21"/>
        <end position="262"/>
    </location>
</feature>
<dbReference type="GO" id="GO:0005576">
    <property type="term" value="C:extracellular region"/>
    <property type="evidence" value="ECO:0007669"/>
    <property type="project" value="InterPro"/>
</dbReference>
<sequence>MNSKILSVTAVLLMAAPAVAAPVDLSDWTQEGSGNWVLGSGNNSVEQTQNVNPGVFYAPGNAQGRKLSGSIKVNTGGDDDYIGFVLGYNAGEINAAPGAADFLLIDWKQYDQGGYFGGVAKAGLAISHVTTGLTDDAGAWLHNPAFGVTELARGATLGSTGWEDFVEYTFDIEFTASSVKVFVNGALELDVMGSFSDGAFGFYNYSQANVIYAGIEETILPPVQPPVVGGVPEPATWAMLIAGFGLVGSVARRRRAVPTAAA</sequence>
<dbReference type="AlphaFoldDB" id="A0A501XGW4"/>
<dbReference type="NCBIfam" id="NF035944">
    <property type="entry name" value="PEPxxWA-CTERM"/>
    <property type="match status" value="1"/>
</dbReference>
<dbReference type="NCBIfam" id="TIGR02595">
    <property type="entry name" value="PEP_CTERM"/>
    <property type="match status" value="1"/>
</dbReference>
<dbReference type="PROSITE" id="PS51236">
    <property type="entry name" value="TSP_CTER"/>
    <property type="match status" value="1"/>
</dbReference>
<dbReference type="EMBL" id="VFSU01000030">
    <property type="protein sequence ID" value="TPE59534.1"/>
    <property type="molecule type" value="Genomic_DNA"/>
</dbReference>
<dbReference type="RefSeq" id="WP_140928981.1">
    <property type="nucleotide sequence ID" value="NZ_VFSU01000030.1"/>
</dbReference>
<name>A0A501XGW4_9SPHN</name>
<dbReference type="Proteomes" id="UP000319897">
    <property type="component" value="Unassembled WGS sequence"/>
</dbReference>
<evidence type="ECO:0000256" key="1">
    <source>
        <dbReference type="SAM" id="SignalP"/>
    </source>
</evidence>
<evidence type="ECO:0000259" key="2">
    <source>
        <dbReference type="PROSITE" id="PS51236"/>
    </source>
</evidence>
<feature type="domain" description="TSP C-terminal" evidence="2">
    <location>
        <begin position="6"/>
        <end position="224"/>
    </location>
</feature>
<proteinExistence type="predicted"/>
<accession>A0A501XGW4</accession>
<evidence type="ECO:0000313" key="4">
    <source>
        <dbReference type="Proteomes" id="UP000319897"/>
    </source>
</evidence>
<dbReference type="OrthoDB" id="9152117at2"/>
<feature type="signal peptide" evidence="1">
    <location>
        <begin position="1"/>
        <end position="20"/>
    </location>
</feature>
<comment type="caution">
    <text evidence="3">The sequence shown here is derived from an EMBL/GenBank/DDBJ whole genome shotgun (WGS) entry which is preliminary data.</text>
</comment>
<dbReference type="Gene3D" id="2.60.120.200">
    <property type="match status" value="1"/>
</dbReference>
<dbReference type="InterPro" id="IPR008859">
    <property type="entry name" value="Thrombospondin_C"/>
</dbReference>
<protein>
    <submittedName>
        <fullName evidence="3">PEP-CTERM sorting domain-containing protein</fullName>
    </submittedName>
</protein>
<reference evidence="3 4" key="1">
    <citation type="submission" date="2019-06" db="EMBL/GenBank/DDBJ databases">
        <authorList>
            <person name="Lee I."/>
            <person name="Jang G.I."/>
            <person name="Hwang C.Y."/>
        </authorList>
    </citation>
    <scope>NUCLEOTIDE SEQUENCE [LARGE SCALE GENOMIC DNA]</scope>
    <source>
        <strain evidence="3 4">PAMC 28131</strain>
    </source>
</reference>